<feature type="signal peptide" evidence="1">
    <location>
        <begin position="1"/>
        <end position="21"/>
    </location>
</feature>
<protein>
    <recommendedName>
        <fullName evidence="4">Phosphate/phosphite/phosphonate ABC transporter substrate-binding protein</fullName>
    </recommendedName>
</protein>
<reference evidence="3" key="1">
    <citation type="journal article" date="2020" name="Appl. Environ. Microbiol.">
        <title>Diazotrophic Anaeromyxobacter Isolates from Soils.</title>
        <authorList>
            <person name="Masuda Y."/>
            <person name="Yamanaka H."/>
            <person name="Xu Z.X."/>
            <person name="Shiratori Y."/>
            <person name="Aono T."/>
            <person name="Amachi S."/>
            <person name="Senoo K."/>
            <person name="Itoh H."/>
        </authorList>
    </citation>
    <scope>NUCLEOTIDE SEQUENCE [LARGE SCALE GENOMIC DNA]</scope>
    <source>
        <strain evidence="3">R267</strain>
    </source>
</reference>
<dbReference type="EMBL" id="BJTG01000006">
    <property type="protein sequence ID" value="GEJ58140.1"/>
    <property type="molecule type" value="Genomic_DNA"/>
</dbReference>
<dbReference type="RefSeq" id="WP_176066386.1">
    <property type="nucleotide sequence ID" value="NZ_BJTG01000006.1"/>
</dbReference>
<evidence type="ECO:0008006" key="4">
    <source>
        <dbReference type="Google" id="ProtNLM"/>
    </source>
</evidence>
<name>A0A7I9VPU4_9BACT</name>
<sequence length="281" mass="28395">MKLAALAALVALAGGAAPPSASEQRLLVVCAPGSPGTTAEAQPTMDAFAAALTAKAGLPAGSLGAVYEQAEDAGVARLRRPEAGAALVSLPFFLKHERELALRARLAAVPKGRAPLERWALVARKGRVANAAALDGFTVASSAGFAPAFVRGPALGAWGALPPTARIVQSVAVLSALRKAAAGERWAVLLDASQEAALPSLPFASELEVVTRSAPLPGGLVAAVDARLPPKTWRALEAGLQALPSDAAGAAALDTVQTARFAPLDEAALARARSAYAEASR</sequence>
<dbReference type="Proteomes" id="UP000503640">
    <property type="component" value="Unassembled WGS sequence"/>
</dbReference>
<accession>A0A7I9VPU4</accession>
<evidence type="ECO:0000256" key="1">
    <source>
        <dbReference type="SAM" id="SignalP"/>
    </source>
</evidence>
<evidence type="ECO:0000313" key="3">
    <source>
        <dbReference type="Proteomes" id="UP000503640"/>
    </source>
</evidence>
<evidence type="ECO:0000313" key="2">
    <source>
        <dbReference type="EMBL" id="GEJ58140.1"/>
    </source>
</evidence>
<feature type="chain" id="PRO_5029575876" description="Phosphate/phosphite/phosphonate ABC transporter substrate-binding protein" evidence="1">
    <location>
        <begin position="22"/>
        <end position="281"/>
    </location>
</feature>
<proteinExistence type="predicted"/>
<comment type="caution">
    <text evidence="2">The sequence shown here is derived from an EMBL/GenBank/DDBJ whole genome shotgun (WGS) entry which is preliminary data.</text>
</comment>
<keyword evidence="1" id="KW-0732">Signal</keyword>
<organism evidence="2 3">
    <name type="scientific">Anaeromyxobacter diazotrophicus</name>
    <dbReference type="NCBI Taxonomy" id="2590199"/>
    <lineage>
        <taxon>Bacteria</taxon>
        <taxon>Pseudomonadati</taxon>
        <taxon>Myxococcota</taxon>
        <taxon>Myxococcia</taxon>
        <taxon>Myxococcales</taxon>
        <taxon>Cystobacterineae</taxon>
        <taxon>Anaeromyxobacteraceae</taxon>
        <taxon>Anaeromyxobacter</taxon>
    </lineage>
</organism>
<keyword evidence="3" id="KW-1185">Reference proteome</keyword>
<gene>
    <name evidence="2" type="ORF">AMYX_28810</name>
</gene>
<dbReference type="AlphaFoldDB" id="A0A7I9VPU4"/>